<reference evidence="3 4" key="1">
    <citation type="submission" date="2017-09" db="EMBL/GenBank/DDBJ databases">
        <title>Reassesment of A. cryaerophilus.</title>
        <authorList>
            <person name="Perez-Cataluna A."/>
            <person name="Collado L."/>
            <person name="Salgado O."/>
            <person name="Lefinanco V."/>
            <person name="Figueras M.J."/>
        </authorList>
    </citation>
    <scope>NUCLEOTIDE SEQUENCE [LARGE SCALE GENOMIC DNA]</scope>
    <source>
        <strain evidence="3 4">LMG 9065</strain>
    </source>
</reference>
<accession>A0A2S9TD21</accession>
<dbReference type="PANTHER" id="PTHR41259:SF1">
    <property type="entry name" value="DOUBLE-STRAND BREAK REPAIR RAD50 ATPASE, PUTATIVE-RELATED"/>
    <property type="match status" value="1"/>
</dbReference>
<dbReference type="Gene3D" id="3.40.50.300">
    <property type="entry name" value="P-loop containing nucleotide triphosphate hydrolases"/>
    <property type="match status" value="2"/>
</dbReference>
<name>A0A2S9TD21_9BACT</name>
<evidence type="ECO:0000256" key="1">
    <source>
        <dbReference type="SAM" id="Coils"/>
    </source>
</evidence>
<dbReference type="SUPFAM" id="SSF52540">
    <property type="entry name" value="P-loop containing nucleoside triphosphate hydrolases"/>
    <property type="match status" value="1"/>
</dbReference>
<feature type="coiled-coil region" evidence="1">
    <location>
        <begin position="515"/>
        <end position="542"/>
    </location>
</feature>
<evidence type="ECO:0000259" key="2">
    <source>
        <dbReference type="Pfam" id="PF13514"/>
    </source>
</evidence>
<feature type="domain" description="YhaN AAA" evidence="2">
    <location>
        <begin position="1"/>
        <end position="199"/>
    </location>
</feature>
<feature type="coiled-coil region" evidence="1">
    <location>
        <begin position="205"/>
        <end position="232"/>
    </location>
</feature>
<feature type="coiled-coil region" evidence="1">
    <location>
        <begin position="405"/>
        <end position="446"/>
    </location>
</feature>
<dbReference type="Pfam" id="PF13514">
    <property type="entry name" value="AAA_27"/>
    <property type="match status" value="1"/>
</dbReference>
<dbReference type="PANTHER" id="PTHR41259">
    <property type="entry name" value="DOUBLE-STRAND BREAK REPAIR RAD50 ATPASE, PUTATIVE-RELATED"/>
    <property type="match status" value="1"/>
</dbReference>
<feature type="coiled-coil region" evidence="1">
    <location>
        <begin position="711"/>
        <end position="786"/>
    </location>
</feature>
<dbReference type="EMBL" id="NXGI01000017">
    <property type="protein sequence ID" value="PRM96727.1"/>
    <property type="molecule type" value="Genomic_DNA"/>
</dbReference>
<protein>
    <recommendedName>
        <fullName evidence="2">YhaN AAA domain-containing protein</fullName>
    </recommendedName>
</protein>
<feature type="coiled-coil region" evidence="1">
    <location>
        <begin position="286"/>
        <end position="346"/>
    </location>
</feature>
<feature type="coiled-coil region" evidence="1">
    <location>
        <begin position="573"/>
        <end position="672"/>
    </location>
</feature>
<comment type="caution">
    <text evidence="3">The sequence shown here is derived from an EMBL/GenBank/DDBJ whole genome shotgun (WGS) entry which is preliminary data.</text>
</comment>
<evidence type="ECO:0000313" key="4">
    <source>
        <dbReference type="Proteomes" id="UP000239151"/>
    </source>
</evidence>
<sequence>MKINKLNLKNCGNFNDITYDFNDDFNLICGDNETGKTTTQNAIIDAIFGKIDKETYSLVYSSEQMEINFEIQDENNTFQFSQKNSFSQITQRGEAKDFNTRKAFEDKFIPNGVTKEFYQNIFGLNHQRLRDESKALFHNDSNITNLLFGAMSGSEILNNLPSELEKKADNLLKTKGDEPRISYIVKQITQLKKEINDNRFDNSLYIQKNNEIKNLENEIEELNKKDIELKIKQKHLTLLLSNADIYFNKTVLEEKLKNIPKWIETSEKLNAWKSDYNEYIKFQPSIKTLKNQIDVNKEELSKINVDEDILNHKEDIENLYKDLSLITENKKNLTNLEKNIEDIKDDCRINLKMLKIKKDFKPITANDLNKIANSTNIDKELENLIKSLELNLSNNIPTNIDITKIDEFKTSFKNFEDDIRKIKDEIKRLEDEKNRLNQKIEKNLEDIKVSYFESFKDRKNSNWKILKEQIPTINDLNDKLIADYEKSDKEFSSCVENILLNANKFAEQKVALETIKTNDEELNKLYQKEKNLEDELKKLISSWNSFLENSLNIDLSIEPILTIKEFDSWNSKREQTLNQIKEQKELEKNLENYKKGIDDFDSKFKVLLDNLDTKKTLGELKKDLENANSNKASKDTLNNSINTANSDLETKQKELEKQKQNLQKELPDSLKSIALEEVLQEIEKTISYNKTKADFENIKIDETILNYLKKYEKKEEIVNEDEKNEKEIEENKTSLEEKKTTLNQKNIEIKDLLDKDEKIILNNQEIVSLKEQLKDMVEEYLKLEISSQTIPILINELSKENQDEIINLAKGYFSTITNGFYEDLEIENKYLVGVRKKSNSKLSVDNILAHDFYDEQIRLEHTKMSEGTRDQLFLSLRLAFISLFNSKSQKKLPFLVDDIFINFDEDRIKSGLNLLKDFSKTTQVIFFTHSKRVEELSKNI</sequence>
<organism evidence="3 4">
    <name type="scientific">Aliarcobacter cryaerophilus</name>
    <dbReference type="NCBI Taxonomy" id="28198"/>
    <lineage>
        <taxon>Bacteria</taxon>
        <taxon>Pseudomonadati</taxon>
        <taxon>Campylobacterota</taxon>
        <taxon>Epsilonproteobacteria</taxon>
        <taxon>Campylobacterales</taxon>
        <taxon>Arcobacteraceae</taxon>
        <taxon>Aliarcobacter</taxon>
    </lineage>
</organism>
<dbReference type="AlphaFoldDB" id="A0A2S9TD21"/>
<dbReference type="InterPro" id="IPR038734">
    <property type="entry name" value="YhaN_AAA"/>
</dbReference>
<proteinExistence type="predicted"/>
<dbReference type="InterPro" id="IPR027417">
    <property type="entry name" value="P-loop_NTPase"/>
</dbReference>
<evidence type="ECO:0000313" key="3">
    <source>
        <dbReference type="EMBL" id="PRM96727.1"/>
    </source>
</evidence>
<keyword evidence="1" id="KW-0175">Coiled coil</keyword>
<dbReference type="Proteomes" id="UP000239151">
    <property type="component" value="Unassembled WGS sequence"/>
</dbReference>
<gene>
    <name evidence="3" type="ORF">CJ670_08160</name>
</gene>